<reference evidence="3" key="1">
    <citation type="journal article" date="2023" name="Commun. Biol.">
        <title>Genome analysis of Parmales, the sister group of diatoms, reveals the evolutionary specialization of diatoms from phago-mixotrophs to photoautotrophs.</title>
        <authorList>
            <person name="Ban H."/>
            <person name="Sato S."/>
            <person name="Yoshikawa S."/>
            <person name="Yamada K."/>
            <person name="Nakamura Y."/>
            <person name="Ichinomiya M."/>
            <person name="Sato N."/>
            <person name="Blanc-Mathieu R."/>
            <person name="Endo H."/>
            <person name="Kuwata A."/>
            <person name="Ogata H."/>
        </authorList>
    </citation>
    <scope>NUCLEOTIDE SEQUENCE [LARGE SCALE GENOMIC DNA]</scope>
    <source>
        <strain evidence="3">NIES 3699</strain>
    </source>
</reference>
<sequence length="304" mass="34918">MMATLTRPLVLFIFCCLVLLVLANINFIDLGGRQNGDGEQQRRKDGGEFLRLTKLESELKEARGANDGLRQALQSCGVGRVKDCRKEFWKHDFYKRQAYDLNIELLKYVKDLPAATSRTVVISQNVKSDEEIRSWAEGFDLPINIVPSNHTQHSTGETVAWLSYIVNNYESLPEHVVFLSDSGPDWHTPVDWAERIKISAPACRDALGRELVDGNAPTNDQMFAVKTIMEELANEKYNPALADKVCCSESIISRKAILQYPHENYVKLLEIIYPKRHEEVHRWGYAFERLYAQLYNHCDQQRLE</sequence>
<name>A0A9W7C3K9_9STRA</name>
<evidence type="ECO:0000313" key="2">
    <source>
        <dbReference type="EMBL" id="GMH97613.1"/>
    </source>
</evidence>
<evidence type="ECO:0000256" key="1">
    <source>
        <dbReference type="SAM" id="SignalP"/>
    </source>
</evidence>
<proteinExistence type="predicted"/>
<dbReference type="PANTHER" id="PTHR37490">
    <property type="entry name" value="EXPRESSED PROTEIN"/>
    <property type="match status" value="1"/>
</dbReference>
<dbReference type="Pfam" id="PF11913">
    <property type="entry name" value="DUF3431"/>
    <property type="match status" value="1"/>
</dbReference>
<keyword evidence="3" id="KW-1185">Reference proteome</keyword>
<feature type="chain" id="PRO_5040898970" evidence="1">
    <location>
        <begin position="24"/>
        <end position="304"/>
    </location>
</feature>
<comment type="caution">
    <text evidence="2">The sequence shown here is derived from an EMBL/GenBank/DDBJ whole genome shotgun (WGS) entry which is preliminary data.</text>
</comment>
<keyword evidence="1" id="KW-0732">Signal</keyword>
<organism evidence="2 3">
    <name type="scientific">Triparma verrucosa</name>
    <dbReference type="NCBI Taxonomy" id="1606542"/>
    <lineage>
        <taxon>Eukaryota</taxon>
        <taxon>Sar</taxon>
        <taxon>Stramenopiles</taxon>
        <taxon>Ochrophyta</taxon>
        <taxon>Bolidophyceae</taxon>
        <taxon>Parmales</taxon>
        <taxon>Triparmaceae</taxon>
        <taxon>Triparma</taxon>
    </lineage>
</organism>
<protein>
    <submittedName>
        <fullName evidence="2">Uncharacterized protein</fullName>
    </submittedName>
</protein>
<evidence type="ECO:0000313" key="3">
    <source>
        <dbReference type="Proteomes" id="UP001165160"/>
    </source>
</evidence>
<gene>
    <name evidence="2" type="ORF">TrVE_jg9429</name>
</gene>
<accession>A0A9W7C3K9</accession>
<dbReference type="AlphaFoldDB" id="A0A9W7C3K9"/>
<dbReference type="Proteomes" id="UP001165160">
    <property type="component" value="Unassembled WGS sequence"/>
</dbReference>
<feature type="signal peptide" evidence="1">
    <location>
        <begin position="1"/>
        <end position="23"/>
    </location>
</feature>
<dbReference type="EMBL" id="BRXX01000204">
    <property type="protein sequence ID" value="GMH97613.1"/>
    <property type="molecule type" value="Genomic_DNA"/>
</dbReference>
<dbReference type="InterPro" id="IPR021838">
    <property type="entry name" value="DUF3431"/>
</dbReference>
<dbReference type="PANTHER" id="PTHR37490:SF2">
    <property type="match status" value="1"/>
</dbReference>